<keyword evidence="8" id="KW-1185">Reference proteome</keyword>
<dbReference type="OMA" id="WDINRSE"/>
<evidence type="ECO:0000256" key="1">
    <source>
        <dbReference type="ARBA" id="ARBA00004613"/>
    </source>
</evidence>
<dbReference type="Proteomes" id="UP000075243">
    <property type="component" value="Chromosome 7"/>
</dbReference>
<evidence type="ECO:0000256" key="5">
    <source>
        <dbReference type="ARBA" id="ARBA00022729"/>
    </source>
</evidence>
<proteinExistence type="inferred from homology"/>
<dbReference type="GO" id="GO:0005576">
    <property type="term" value="C:extracellular region"/>
    <property type="evidence" value="ECO:0007669"/>
    <property type="project" value="UniProtKB-SubCell"/>
</dbReference>
<sequence length="146" mass="16938">MSSFAKRVLVLWLLTLLSSHNVLGGNDTGVQYPRGFSLFPTIHVRVTNTLEGGLDLTVHCKSRDDDIGVQFLHPNAFFQFKFKVNFFATTLFFCGFRWKDAFHWFNIYDANRDQNRCKNCYWIVKKSGPCLFANDNSTDCYSWNKS</sequence>
<comment type="subcellular location">
    <subcellularLocation>
        <location evidence="1 6">Secreted</location>
    </subcellularLocation>
</comment>
<dbReference type="Gramene" id="C.cajan_18263.t">
    <property type="protein sequence ID" value="C.cajan_18263.t.cds1"/>
    <property type="gene ID" value="C.cajan_18263"/>
</dbReference>
<organism evidence="7 8">
    <name type="scientific">Cajanus cajan</name>
    <name type="common">Pigeon pea</name>
    <name type="synonym">Cajanus indicus</name>
    <dbReference type="NCBI Taxonomy" id="3821"/>
    <lineage>
        <taxon>Eukaryota</taxon>
        <taxon>Viridiplantae</taxon>
        <taxon>Streptophyta</taxon>
        <taxon>Embryophyta</taxon>
        <taxon>Tracheophyta</taxon>
        <taxon>Spermatophyta</taxon>
        <taxon>Magnoliopsida</taxon>
        <taxon>eudicotyledons</taxon>
        <taxon>Gunneridae</taxon>
        <taxon>Pentapetalae</taxon>
        <taxon>rosids</taxon>
        <taxon>fabids</taxon>
        <taxon>Fabales</taxon>
        <taxon>Fabaceae</taxon>
        <taxon>Papilionoideae</taxon>
        <taxon>50 kb inversion clade</taxon>
        <taxon>NPAAA clade</taxon>
        <taxon>indigoferoid/millettioid clade</taxon>
        <taxon>Phaseoleae</taxon>
        <taxon>Cajanus</taxon>
    </lineage>
</organism>
<dbReference type="InterPro" id="IPR010264">
    <property type="entry name" value="Self-incomp_S1"/>
</dbReference>
<dbReference type="Pfam" id="PF05938">
    <property type="entry name" value="Self-incomp_S1"/>
    <property type="match status" value="1"/>
</dbReference>
<gene>
    <name evidence="7" type="ORF">KK1_018797</name>
</gene>
<protein>
    <recommendedName>
        <fullName evidence="6">S-protein homolog</fullName>
    </recommendedName>
</protein>
<reference evidence="7 8" key="1">
    <citation type="journal article" date="2012" name="Nat. Biotechnol.">
        <title>Draft genome sequence of pigeonpea (Cajanus cajan), an orphan legume crop of resource-poor farmers.</title>
        <authorList>
            <person name="Varshney R.K."/>
            <person name="Chen W."/>
            <person name="Li Y."/>
            <person name="Bharti A.K."/>
            <person name="Saxena R.K."/>
            <person name="Schlueter J.A."/>
            <person name="Donoghue M.T."/>
            <person name="Azam S."/>
            <person name="Fan G."/>
            <person name="Whaley A.M."/>
            <person name="Farmer A.D."/>
            <person name="Sheridan J."/>
            <person name="Iwata A."/>
            <person name="Tuteja R."/>
            <person name="Penmetsa R.V."/>
            <person name="Wu W."/>
            <person name="Upadhyaya H.D."/>
            <person name="Yang S.P."/>
            <person name="Shah T."/>
            <person name="Saxena K.B."/>
            <person name="Michael T."/>
            <person name="McCombie W.R."/>
            <person name="Yang B."/>
            <person name="Zhang G."/>
            <person name="Yang H."/>
            <person name="Wang J."/>
            <person name="Spillane C."/>
            <person name="Cook D.R."/>
            <person name="May G.D."/>
            <person name="Xu X."/>
            <person name="Jackson S.A."/>
        </authorList>
    </citation>
    <scope>NUCLEOTIDE SEQUENCE [LARGE SCALE GENOMIC DNA]</scope>
    <source>
        <strain evidence="8">cv. Asha</strain>
    </source>
</reference>
<keyword evidence="4 6" id="KW-0964">Secreted</keyword>
<dbReference type="EMBL" id="CM003609">
    <property type="protein sequence ID" value="KYP64206.1"/>
    <property type="molecule type" value="Genomic_DNA"/>
</dbReference>
<evidence type="ECO:0000313" key="8">
    <source>
        <dbReference type="Proteomes" id="UP000075243"/>
    </source>
</evidence>
<feature type="signal peptide" evidence="6">
    <location>
        <begin position="1"/>
        <end position="24"/>
    </location>
</feature>
<dbReference type="PANTHER" id="PTHR31232">
    <property type="match status" value="1"/>
</dbReference>
<evidence type="ECO:0000256" key="3">
    <source>
        <dbReference type="ARBA" id="ARBA00022471"/>
    </source>
</evidence>
<dbReference type="AlphaFoldDB" id="A0A151TB01"/>
<comment type="similarity">
    <text evidence="2 6">Belongs to the plant self-incompatibility (S1) protein family.</text>
</comment>
<keyword evidence="5 6" id="KW-0732">Signal</keyword>
<evidence type="ECO:0000256" key="6">
    <source>
        <dbReference type="RuleBase" id="RU367044"/>
    </source>
</evidence>
<feature type="chain" id="PRO_5025095971" description="S-protein homolog" evidence="6">
    <location>
        <begin position="25"/>
        <end position="146"/>
    </location>
</feature>
<dbReference type="GO" id="GO:0060320">
    <property type="term" value="P:rejection of self pollen"/>
    <property type="evidence" value="ECO:0007669"/>
    <property type="project" value="UniProtKB-KW"/>
</dbReference>
<evidence type="ECO:0000256" key="2">
    <source>
        <dbReference type="ARBA" id="ARBA00005581"/>
    </source>
</evidence>
<dbReference type="PANTHER" id="PTHR31232:SF149">
    <property type="entry name" value="S-PROTEIN HOMOLOG"/>
    <property type="match status" value="1"/>
</dbReference>
<accession>A0A151TB01</accession>
<evidence type="ECO:0000256" key="4">
    <source>
        <dbReference type="ARBA" id="ARBA00022525"/>
    </source>
</evidence>
<keyword evidence="3 6" id="KW-0713">Self-incompatibility</keyword>
<evidence type="ECO:0000313" key="7">
    <source>
        <dbReference type="EMBL" id="KYP64206.1"/>
    </source>
</evidence>
<name>A0A151TB01_CAJCA</name>